<keyword evidence="5 10" id="KW-0812">Transmembrane</keyword>
<dbReference type="AlphaFoldDB" id="H2YCX3"/>
<evidence type="ECO:0000313" key="11">
    <source>
        <dbReference type="Ensembl" id="ENSCSAVP00000003171.1"/>
    </source>
</evidence>
<keyword evidence="7 10" id="KW-0072">Autophagy</keyword>
<dbReference type="eggNOG" id="KOG2173">
    <property type="taxonomic scope" value="Eukaryota"/>
</dbReference>
<dbReference type="InParanoid" id="H2YCX3"/>
<dbReference type="GO" id="GO:0034727">
    <property type="term" value="P:piecemeal microautophagy of the nucleus"/>
    <property type="evidence" value="ECO:0007669"/>
    <property type="project" value="TreeGrafter"/>
</dbReference>
<comment type="function">
    <text evidence="10">Phospholipid scramblase involved in autophagy. Cycles between the preautophagosomal structure/phagophore assembly site (PAS) and the cytoplasmic vesicle pool and supplies membrane for the growing autophagosome. Lipid scramblase activity plays a key role in preautophagosomal structure/phagophore assembly by distributing the phospholipids that arrive through ATG2 from the cytoplasmic to the luminal leaflet of the bilayer, thereby driving autophagosomal membrane expansion.</text>
</comment>
<keyword evidence="4 10" id="KW-0813">Transport</keyword>
<dbReference type="Ensembl" id="ENSCSAVT00000003220.1">
    <property type="protein sequence ID" value="ENSCSAVP00000003171.1"/>
    <property type="gene ID" value="ENSCSAVG00000001887.1"/>
</dbReference>
<dbReference type="GO" id="GO:0034497">
    <property type="term" value="P:protein localization to phagophore assembly site"/>
    <property type="evidence" value="ECO:0007669"/>
    <property type="project" value="TreeGrafter"/>
</dbReference>
<dbReference type="PANTHER" id="PTHR13038:SF10">
    <property type="entry name" value="AUTOPHAGY-RELATED PROTEIN 9"/>
    <property type="match status" value="1"/>
</dbReference>
<keyword evidence="9 10" id="KW-0472">Membrane</keyword>
<keyword evidence="6 10" id="KW-1133">Transmembrane helix</keyword>
<organism evidence="11 12">
    <name type="scientific">Ciona savignyi</name>
    <name type="common">Pacific transparent sea squirt</name>
    <dbReference type="NCBI Taxonomy" id="51511"/>
    <lineage>
        <taxon>Eukaryota</taxon>
        <taxon>Metazoa</taxon>
        <taxon>Chordata</taxon>
        <taxon>Tunicata</taxon>
        <taxon>Ascidiacea</taxon>
        <taxon>Phlebobranchia</taxon>
        <taxon>Cionidae</taxon>
        <taxon>Ciona</taxon>
    </lineage>
</organism>
<dbReference type="InterPro" id="IPR007241">
    <property type="entry name" value="Autophagy-rel_prot_9"/>
</dbReference>
<proteinExistence type="inferred from homology"/>
<evidence type="ECO:0000256" key="10">
    <source>
        <dbReference type="RuleBase" id="RU364027"/>
    </source>
</evidence>
<dbReference type="PANTHER" id="PTHR13038">
    <property type="entry name" value="APG9 AUTOPHAGY 9"/>
    <property type="match status" value="1"/>
</dbReference>
<comment type="caution">
    <text evidence="10">Lacks conserved residue(s) required for the propagation of feature annotation.</text>
</comment>
<dbReference type="STRING" id="51511.ENSCSAVP00000003171"/>
<evidence type="ECO:0000313" key="12">
    <source>
        <dbReference type="Proteomes" id="UP000007875"/>
    </source>
</evidence>
<keyword evidence="8 10" id="KW-0445">Lipid transport</keyword>
<evidence type="ECO:0000256" key="6">
    <source>
        <dbReference type="ARBA" id="ARBA00022989"/>
    </source>
</evidence>
<dbReference type="FunCoup" id="H2YCX3">
    <property type="interactions" value="190"/>
</dbReference>
<name>H2YCX3_CIOSA</name>
<dbReference type="GO" id="GO:0034045">
    <property type="term" value="C:phagophore assembly site membrane"/>
    <property type="evidence" value="ECO:0007669"/>
    <property type="project" value="UniProtKB-SubCell"/>
</dbReference>
<dbReference type="OMA" id="DEHTVWC"/>
<accession>H2YCX3</accession>
<dbReference type="GO" id="GO:0000422">
    <property type="term" value="P:autophagy of mitochondrion"/>
    <property type="evidence" value="ECO:0007669"/>
    <property type="project" value="TreeGrafter"/>
</dbReference>
<feature type="transmembrane region" description="Helical" evidence="10">
    <location>
        <begin position="133"/>
        <end position="154"/>
    </location>
</feature>
<evidence type="ECO:0000256" key="3">
    <source>
        <dbReference type="ARBA" id="ARBA00018074"/>
    </source>
</evidence>
<dbReference type="GO" id="GO:0006869">
    <property type="term" value="P:lipid transport"/>
    <property type="evidence" value="ECO:0007669"/>
    <property type="project" value="UniProtKB-KW"/>
</dbReference>
<evidence type="ECO:0000256" key="7">
    <source>
        <dbReference type="ARBA" id="ARBA00023006"/>
    </source>
</evidence>
<comment type="subcellular location">
    <subcellularLocation>
        <location evidence="1 10">Preautophagosomal structure membrane</location>
        <topology evidence="1 10">Multi-pass membrane protein</topology>
    </subcellularLocation>
</comment>
<evidence type="ECO:0000256" key="8">
    <source>
        <dbReference type="ARBA" id="ARBA00023055"/>
    </source>
</evidence>
<feature type="transmembrane region" description="Helical" evidence="10">
    <location>
        <begin position="373"/>
        <end position="395"/>
    </location>
</feature>
<feature type="transmembrane region" description="Helical" evidence="10">
    <location>
        <begin position="75"/>
        <end position="96"/>
    </location>
</feature>
<evidence type="ECO:0000256" key="4">
    <source>
        <dbReference type="ARBA" id="ARBA00022448"/>
    </source>
</evidence>
<dbReference type="GeneTree" id="ENSGT00390000014839"/>
<dbReference type="GO" id="GO:0005776">
    <property type="term" value="C:autophagosome"/>
    <property type="evidence" value="ECO:0007669"/>
    <property type="project" value="TreeGrafter"/>
</dbReference>
<dbReference type="HOGENOM" id="CLU_006200_2_2_1"/>
<feature type="transmembrane region" description="Helical" evidence="10">
    <location>
        <begin position="291"/>
        <end position="315"/>
    </location>
</feature>
<reference evidence="11" key="3">
    <citation type="submission" date="2025-09" db="UniProtKB">
        <authorList>
            <consortium name="Ensembl"/>
        </authorList>
    </citation>
    <scope>IDENTIFICATION</scope>
</reference>
<dbReference type="GO" id="GO:0061709">
    <property type="term" value="P:reticulophagy"/>
    <property type="evidence" value="ECO:0007669"/>
    <property type="project" value="TreeGrafter"/>
</dbReference>
<evidence type="ECO:0000256" key="5">
    <source>
        <dbReference type="ARBA" id="ARBA00022692"/>
    </source>
</evidence>
<reference evidence="12" key="1">
    <citation type="submission" date="2003-08" db="EMBL/GenBank/DDBJ databases">
        <authorList>
            <person name="Birren B."/>
            <person name="Nusbaum C."/>
            <person name="Abebe A."/>
            <person name="Abouelleil A."/>
            <person name="Adekoya E."/>
            <person name="Ait-zahra M."/>
            <person name="Allen N."/>
            <person name="Allen T."/>
            <person name="An P."/>
            <person name="Anderson M."/>
            <person name="Anderson S."/>
            <person name="Arachchi H."/>
            <person name="Armbruster J."/>
            <person name="Bachantsang P."/>
            <person name="Baldwin J."/>
            <person name="Barry A."/>
            <person name="Bayul T."/>
            <person name="Blitshsteyn B."/>
            <person name="Bloom T."/>
            <person name="Blye J."/>
            <person name="Boguslavskiy L."/>
            <person name="Borowsky M."/>
            <person name="Boukhgalter B."/>
            <person name="Brunache A."/>
            <person name="Butler J."/>
            <person name="Calixte N."/>
            <person name="Calvo S."/>
            <person name="Camarata J."/>
            <person name="Campo K."/>
            <person name="Chang J."/>
            <person name="Cheshatsang Y."/>
            <person name="Citroen M."/>
            <person name="Collymore A."/>
            <person name="Considine T."/>
            <person name="Cook A."/>
            <person name="Cooke P."/>
            <person name="Corum B."/>
            <person name="Cuomo C."/>
            <person name="David R."/>
            <person name="Dawoe T."/>
            <person name="Degray S."/>
            <person name="Dodge S."/>
            <person name="Dooley K."/>
            <person name="Dorje P."/>
            <person name="Dorjee K."/>
            <person name="Dorris L."/>
            <person name="Duffey N."/>
            <person name="Dupes A."/>
            <person name="Elkins T."/>
            <person name="Engels R."/>
            <person name="Erickson J."/>
            <person name="Farina A."/>
            <person name="Faro S."/>
            <person name="Ferreira P."/>
            <person name="Fischer H."/>
            <person name="Fitzgerald M."/>
            <person name="Foley K."/>
            <person name="Gage D."/>
            <person name="Galagan J."/>
            <person name="Gearin G."/>
            <person name="Gnerre S."/>
            <person name="Gnirke A."/>
            <person name="Goyette A."/>
            <person name="Graham J."/>
            <person name="Grandbois E."/>
            <person name="Gyaltsen K."/>
            <person name="Hafez N."/>
            <person name="Hagopian D."/>
            <person name="Hagos B."/>
            <person name="Hall J."/>
            <person name="Hatcher B."/>
            <person name="Heller A."/>
            <person name="Higgins H."/>
            <person name="Honan T."/>
            <person name="Horn A."/>
            <person name="Houde N."/>
            <person name="Hughes L."/>
            <person name="Hulme W."/>
            <person name="Husby E."/>
            <person name="Iliev I."/>
            <person name="Jaffe D."/>
            <person name="Jones C."/>
            <person name="Kamal M."/>
            <person name="Kamat A."/>
            <person name="Kamvysselis M."/>
            <person name="Karlsson E."/>
            <person name="Kells C."/>
            <person name="Kieu A."/>
            <person name="Kisner P."/>
            <person name="Kodira C."/>
            <person name="Kulbokas E."/>
            <person name="Labutti K."/>
            <person name="Lama D."/>
            <person name="Landers T."/>
            <person name="Leger J."/>
            <person name="Levine S."/>
            <person name="Lewis D."/>
            <person name="Lewis T."/>
            <person name="Lindblad-toh K."/>
            <person name="Liu X."/>
            <person name="Lokyitsang T."/>
            <person name="Lokyitsang Y."/>
            <person name="Lucien O."/>
            <person name="Lui A."/>
            <person name="Ma L.J."/>
            <person name="Mabbitt R."/>
            <person name="Macdonald J."/>
            <person name="Maclean C."/>
            <person name="Major J."/>
            <person name="Manning J."/>
            <person name="Marabella R."/>
            <person name="Maru K."/>
            <person name="Matthews C."/>
            <person name="Mauceli E."/>
            <person name="Mccarthy M."/>
            <person name="Mcdonough S."/>
            <person name="Mcghee T."/>
            <person name="Meldrim J."/>
            <person name="Meneus L."/>
            <person name="Mesirov J."/>
            <person name="Mihalev A."/>
            <person name="Mihova T."/>
            <person name="Mikkelsen T."/>
            <person name="Mlenga V."/>
            <person name="Moru K."/>
            <person name="Mozes J."/>
            <person name="Mulrain L."/>
            <person name="Munson G."/>
            <person name="Naylor J."/>
            <person name="Newes C."/>
            <person name="Nguyen C."/>
            <person name="Nguyen N."/>
            <person name="Nguyen T."/>
            <person name="Nicol R."/>
            <person name="Nielsen C."/>
            <person name="Nizzari M."/>
            <person name="Norbu C."/>
            <person name="Norbu N."/>
            <person name="O'donnell P."/>
            <person name="Okoawo O."/>
            <person name="O'leary S."/>
            <person name="Omotosho B."/>
            <person name="O'neill K."/>
            <person name="Osman S."/>
            <person name="Parker S."/>
            <person name="Perrin D."/>
            <person name="Phunkhang P."/>
            <person name="Piqani B."/>
            <person name="Purcell S."/>
            <person name="Rachupka T."/>
            <person name="Ramasamy U."/>
            <person name="Rameau R."/>
            <person name="Ray V."/>
            <person name="Raymond C."/>
            <person name="Retta R."/>
            <person name="Richardson S."/>
            <person name="Rise C."/>
            <person name="Rodriguez J."/>
            <person name="Rogers J."/>
            <person name="Rogov P."/>
            <person name="Rutman M."/>
            <person name="Schupbach R."/>
            <person name="Seaman C."/>
            <person name="Settipalli S."/>
            <person name="Sharpe T."/>
            <person name="Sheridan J."/>
            <person name="Sherpa N."/>
            <person name="Shi J."/>
            <person name="Smirnov S."/>
            <person name="Smith C."/>
            <person name="Sougnez C."/>
            <person name="Spencer B."/>
            <person name="Stalker J."/>
            <person name="Stange-thomann N."/>
            <person name="Stavropoulos S."/>
            <person name="Stetson K."/>
            <person name="Stone C."/>
            <person name="Stone S."/>
            <person name="Stubbs M."/>
            <person name="Talamas J."/>
            <person name="Tchuinga P."/>
            <person name="Tenzing P."/>
            <person name="Tesfaye S."/>
            <person name="Theodore J."/>
            <person name="Thoulutsang Y."/>
            <person name="Topham K."/>
            <person name="Towey S."/>
            <person name="Tsamla T."/>
            <person name="Tsomo N."/>
            <person name="Vallee D."/>
            <person name="Vassiliev H."/>
            <person name="Venkataraman V."/>
            <person name="Vinson J."/>
            <person name="Vo A."/>
            <person name="Wade C."/>
            <person name="Wang S."/>
            <person name="Wangchuk T."/>
            <person name="Wangdi T."/>
            <person name="Whittaker C."/>
            <person name="Wilkinson J."/>
            <person name="Wu Y."/>
            <person name="Wyman D."/>
            <person name="Yadav S."/>
            <person name="Yang S."/>
            <person name="Yang X."/>
            <person name="Yeager S."/>
            <person name="Yee E."/>
            <person name="Young G."/>
            <person name="Zainoun J."/>
            <person name="Zembeck L."/>
            <person name="Zimmer A."/>
            <person name="Zody M."/>
            <person name="Lander E."/>
        </authorList>
    </citation>
    <scope>NUCLEOTIDE SEQUENCE [LARGE SCALE GENOMIC DNA]</scope>
</reference>
<comment type="similarity">
    <text evidence="2 10">Belongs to the ATG9 family.</text>
</comment>
<reference evidence="11" key="2">
    <citation type="submission" date="2025-08" db="UniProtKB">
        <authorList>
            <consortium name="Ensembl"/>
        </authorList>
    </citation>
    <scope>IDENTIFICATION</scope>
</reference>
<keyword evidence="12" id="KW-1185">Reference proteome</keyword>
<dbReference type="Pfam" id="PF04109">
    <property type="entry name" value="ATG9"/>
    <property type="match status" value="1"/>
</dbReference>
<dbReference type="Proteomes" id="UP000007875">
    <property type="component" value="Unassembled WGS sequence"/>
</dbReference>
<protein>
    <recommendedName>
        <fullName evidence="3 10">Autophagy-related protein 9</fullName>
    </recommendedName>
</protein>
<evidence type="ECO:0000256" key="2">
    <source>
        <dbReference type="ARBA" id="ARBA00006185"/>
    </source>
</evidence>
<evidence type="ECO:0000256" key="9">
    <source>
        <dbReference type="ARBA" id="ARBA00023136"/>
    </source>
</evidence>
<sequence length="584" mass="68001">VMAEFQTSYYKFDSPSEDEIPNNEEAYLMHAPDRNKAQWHHIEDLDGFFVRVYQYHQNHGFGCIFLQQILELVQFIFVVVFATFLLVCVDYDILFANKLPPGFDVRNLTDKVTLDDAVFSSAKCSEKIGQHGVLVLFLVIAAAFWTLRAIKVFYSCFRLLEIRKFYNVALHIKQNDIDNNTWHEVQQRLMLVQKEQQMCHKQQLTELDVYNRILRFKNYMIAMVNKGLFPPRFQVPILGEIVYFTQSLKYNIELIFFWGPRAIFANSYHMKDEFKSKSRRDELANRLSSDLLWLGVINLLLSPAILLWQILYSFFNYAEVLKREPGSFGARKWSMYSRLYLRHFNELPHEFQARLNRGYKPASSYMDSFTSPMLTIVAKNIAFFVGSLLAVLLVLTVWDEDVLKVEHVLTALTLFSIVITICKSFIPDEHAVSCPEQLMRHVVAQVHYAPDSWRGQAHTYNVRDQFAQIFQYKAAFVIEELLSPIITPLVLIFWMRGKSHEIVDFFRNYTVDIAGVGDVCSFAQLNVNKHGDPQWQTESSHKPSFKDQADDGKTELSLMHFAITNPKWVPPPEESHLLESFKVS</sequence>
<evidence type="ECO:0000256" key="1">
    <source>
        <dbReference type="ARBA" id="ARBA00004511"/>
    </source>
</evidence>